<reference evidence="1 2" key="1">
    <citation type="submission" date="2015-12" db="EMBL/GenBank/DDBJ databases">
        <title>The genome of Folsomia candida.</title>
        <authorList>
            <person name="Faddeeva A."/>
            <person name="Derks M.F."/>
            <person name="Anvar Y."/>
            <person name="Smit S."/>
            <person name="Van Straalen N."/>
            <person name="Roelofs D."/>
        </authorList>
    </citation>
    <scope>NUCLEOTIDE SEQUENCE [LARGE SCALE GENOMIC DNA]</scope>
    <source>
        <strain evidence="1 2">VU population</strain>
        <tissue evidence="1">Whole body</tissue>
    </source>
</reference>
<sequence>MDRSDNSYTTTQMPTSLCKVNPSLQFDDANSLVNATELLPNWKNSVLDLCHDSETILIITEPLVLHDEQEIRCHERVIGLTIFVTLTNLEMQAFLDKFCQIIQISFVGGAVCHVSKDSSIQRKIIFAQNVQAISLENLENCSNFYARLGYYLKAPRLTRRNVTRVKCSDENGCIDLNLSEMSLQSQIVSCIDSI</sequence>
<proteinExistence type="predicted"/>
<dbReference type="AlphaFoldDB" id="A0A226DV28"/>
<organism evidence="1 2">
    <name type="scientific">Folsomia candida</name>
    <name type="common">Springtail</name>
    <dbReference type="NCBI Taxonomy" id="158441"/>
    <lineage>
        <taxon>Eukaryota</taxon>
        <taxon>Metazoa</taxon>
        <taxon>Ecdysozoa</taxon>
        <taxon>Arthropoda</taxon>
        <taxon>Hexapoda</taxon>
        <taxon>Collembola</taxon>
        <taxon>Entomobryomorpha</taxon>
        <taxon>Isotomoidea</taxon>
        <taxon>Isotomidae</taxon>
        <taxon>Proisotominae</taxon>
        <taxon>Folsomia</taxon>
    </lineage>
</organism>
<dbReference type="EMBL" id="LNIX01000010">
    <property type="protein sequence ID" value="OXA49332.1"/>
    <property type="molecule type" value="Genomic_DNA"/>
</dbReference>
<accession>A0A226DV28</accession>
<dbReference type="Proteomes" id="UP000198287">
    <property type="component" value="Unassembled WGS sequence"/>
</dbReference>
<comment type="caution">
    <text evidence="1">The sequence shown here is derived from an EMBL/GenBank/DDBJ whole genome shotgun (WGS) entry which is preliminary data.</text>
</comment>
<name>A0A226DV28_FOLCA</name>
<evidence type="ECO:0000313" key="2">
    <source>
        <dbReference type="Proteomes" id="UP000198287"/>
    </source>
</evidence>
<keyword evidence="2" id="KW-1185">Reference proteome</keyword>
<gene>
    <name evidence="1" type="ORF">Fcan01_15470</name>
</gene>
<protein>
    <submittedName>
        <fullName evidence="1">Uncharacterized protein</fullName>
    </submittedName>
</protein>
<evidence type="ECO:0000313" key="1">
    <source>
        <dbReference type="EMBL" id="OXA49332.1"/>
    </source>
</evidence>